<dbReference type="EMBL" id="HAGM01000022">
    <property type="protein sequence ID" value="SMD29108.1"/>
    <property type="molecule type" value="Transcribed_RNA"/>
</dbReference>
<evidence type="ECO:0000313" key="2">
    <source>
        <dbReference type="EMBL" id="SMD29108.1"/>
    </source>
</evidence>
<name>A0A482Z8M4_9ARAC</name>
<organism evidence="2">
    <name type="scientific">Hickmania troglodytes</name>
    <dbReference type="NCBI Taxonomy" id="489260"/>
    <lineage>
        <taxon>Eukaryota</taxon>
        <taxon>Metazoa</taxon>
        <taxon>Ecdysozoa</taxon>
        <taxon>Arthropoda</taxon>
        <taxon>Chelicerata</taxon>
        <taxon>Arachnida</taxon>
        <taxon>Araneae</taxon>
        <taxon>Araneomorphae</taxon>
        <taxon>Austrochilidae</taxon>
        <taxon>Hickmania</taxon>
    </lineage>
</organism>
<feature type="signal peptide" evidence="1">
    <location>
        <begin position="1"/>
        <end position="16"/>
    </location>
</feature>
<reference evidence="2" key="1">
    <citation type="submission" date="2017-03" db="EMBL/GenBank/DDBJ databases">
        <authorList>
            <person name="QRISCLOUD D."/>
        </authorList>
    </citation>
    <scope>NUCLEOTIDE SEQUENCE</scope>
</reference>
<protein>
    <submittedName>
        <fullName evidence="2">U39-Austrotoxin-Ht1e_1</fullName>
    </submittedName>
</protein>
<dbReference type="AlphaFoldDB" id="A0A482Z8M4"/>
<evidence type="ECO:0000256" key="1">
    <source>
        <dbReference type="SAM" id="SignalP"/>
    </source>
</evidence>
<keyword evidence="1" id="KW-0732">Signal</keyword>
<feature type="chain" id="PRO_5019833107" evidence="1">
    <location>
        <begin position="17"/>
        <end position="178"/>
    </location>
</feature>
<reference evidence="2" key="2">
    <citation type="submission" date="2019-04" db="EMBL/GenBank/DDBJ databases">
        <title>Unravelling the molecular evolution of spider venoms.</title>
        <authorList>
            <person name="Pineda S."/>
        </authorList>
    </citation>
    <scope>NUCLEOTIDE SEQUENCE</scope>
</reference>
<sequence>MNFAIVLLVVVASASALNIKDSLNEEAKSLIAEGVADALMKHVSTIEEDDVSHYVEEPEIPSWLEKQVKDHVQDFLATLDPTFANDAELQDMVLAQIEDFLSKKPSPVEEADEPTARKYCAPRKAVCNTPADCCDKSSRCAYPNYGLGYYLDSEFFGKEKDLARWRLLKSKSAVYSPK</sequence>
<accession>A0A482Z8M4</accession>
<proteinExistence type="predicted"/>